<dbReference type="InterPro" id="IPR049808">
    <property type="entry name" value="CONSTANS-like_Bbox1"/>
</dbReference>
<keyword evidence="1" id="KW-0479">Metal-binding</keyword>
<evidence type="ECO:0000256" key="3">
    <source>
        <dbReference type="ARBA" id="ARBA00022833"/>
    </source>
</evidence>
<dbReference type="PANTHER" id="PTHR31717:SF60">
    <property type="entry name" value="B-BOX TYPE ZINC FINGER FAMILY PROTEIN"/>
    <property type="match status" value="1"/>
</dbReference>
<keyword evidence="3" id="KW-0862">Zinc</keyword>
<protein>
    <submittedName>
        <fullName evidence="7">B-box domain protein 31-like</fullName>
    </submittedName>
</protein>
<keyword evidence="6" id="KW-1185">Reference proteome</keyword>
<evidence type="ECO:0000256" key="4">
    <source>
        <dbReference type="PROSITE-ProRule" id="PRU00024"/>
    </source>
</evidence>
<evidence type="ECO:0000313" key="7">
    <source>
        <dbReference type="RefSeq" id="XP_030512119.2"/>
    </source>
</evidence>
<sequence>MKEKKPCQLCDNLATMYCEPDQANLCWDCDSRVHGGNFLAAKHQRNLLCRSCQSPTLWSALGPRLAPMASVCEKCVGCGAWDDRSDSTRSSHGEGE</sequence>
<dbReference type="Proteomes" id="UP000827889">
    <property type="component" value="Chromosome 3"/>
</dbReference>
<proteinExistence type="predicted"/>
<evidence type="ECO:0000259" key="5">
    <source>
        <dbReference type="PROSITE" id="PS50119"/>
    </source>
</evidence>
<dbReference type="PANTHER" id="PTHR31717">
    <property type="entry name" value="ZINC FINGER PROTEIN CONSTANS-LIKE 10"/>
    <property type="match status" value="1"/>
</dbReference>
<dbReference type="KEGG" id="rarg:115726404"/>
<dbReference type="InterPro" id="IPR000315">
    <property type="entry name" value="Znf_B-box"/>
</dbReference>
<reference evidence="7" key="1">
    <citation type="submission" date="2025-08" db="UniProtKB">
        <authorList>
            <consortium name="RefSeq"/>
        </authorList>
    </citation>
    <scope>IDENTIFICATION</scope>
    <source>
        <tissue evidence="7">Leaf</tissue>
    </source>
</reference>
<dbReference type="CDD" id="cd19821">
    <property type="entry name" value="Bbox1_BBX-like"/>
    <property type="match status" value="1"/>
</dbReference>
<dbReference type="RefSeq" id="XP_030512119.2">
    <property type="nucleotide sequence ID" value="XM_030656259.2"/>
</dbReference>
<keyword evidence="2 4" id="KW-0863">Zinc-finger</keyword>
<evidence type="ECO:0000256" key="1">
    <source>
        <dbReference type="ARBA" id="ARBA00022723"/>
    </source>
</evidence>
<feature type="domain" description="B box-type" evidence="5">
    <location>
        <begin position="2"/>
        <end position="48"/>
    </location>
</feature>
<dbReference type="Pfam" id="PF00643">
    <property type="entry name" value="zf-B_box"/>
    <property type="match status" value="1"/>
</dbReference>
<dbReference type="SMART" id="SM00336">
    <property type="entry name" value="BBOX"/>
    <property type="match status" value="1"/>
</dbReference>
<dbReference type="GO" id="GO:0008270">
    <property type="term" value="F:zinc ion binding"/>
    <property type="evidence" value="ECO:0007669"/>
    <property type="project" value="InterPro"/>
</dbReference>
<accession>A0A8B8MRF5</accession>
<evidence type="ECO:0000313" key="6">
    <source>
        <dbReference type="Proteomes" id="UP000827889"/>
    </source>
</evidence>
<name>A0A8B8MRF5_9MYRT</name>
<dbReference type="AlphaFoldDB" id="A0A8B8MRF5"/>
<organism evidence="6 7">
    <name type="scientific">Rhodamnia argentea</name>
    <dbReference type="NCBI Taxonomy" id="178133"/>
    <lineage>
        <taxon>Eukaryota</taxon>
        <taxon>Viridiplantae</taxon>
        <taxon>Streptophyta</taxon>
        <taxon>Embryophyta</taxon>
        <taxon>Tracheophyta</taxon>
        <taxon>Spermatophyta</taxon>
        <taxon>Magnoliopsida</taxon>
        <taxon>eudicotyledons</taxon>
        <taxon>Gunneridae</taxon>
        <taxon>Pentapetalae</taxon>
        <taxon>rosids</taxon>
        <taxon>malvids</taxon>
        <taxon>Myrtales</taxon>
        <taxon>Myrtaceae</taxon>
        <taxon>Myrtoideae</taxon>
        <taxon>Myrteae</taxon>
        <taxon>Australasian group</taxon>
        <taxon>Rhodamnia</taxon>
    </lineage>
</organism>
<evidence type="ECO:0000256" key="2">
    <source>
        <dbReference type="ARBA" id="ARBA00022771"/>
    </source>
</evidence>
<dbReference type="GeneID" id="115726404"/>
<gene>
    <name evidence="7" type="primary">LOC115726404</name>
</gene>
<dbReference type="PROSITE" id="PS50119">
    <property type="entry name" value="ZF_BBOX"/>
    <property type="match status" value="1"/>
</dbReference>